<organism evidence="1 2">
    <name type="scientific">Triticum urartu</name>
    <name type="common">Red wild einkorn</name>
    <name type="synonym">Crithodium urartu</name>
    <dbReference type="NCBI Taxonomy" id="4572"/>
    <lineage>
        <taxon>Eukaryota</taxon>
        <taxon>Viridiplantae</taxon>
        <taxon>Streptophyta</taxon>
        <taxon>Embryophyta</taxon>
        <taxon>Tracheophyta</taxon>
        <taxon>Spermatophyta</taxon>
        <taxon>Magnoliopsida</taxon>
        <taxon>Liliopsida</taxon>
        <taxon>Poales</taxon>
        <taxon>Poaceae</taxon>
        <taxon>BOP clade</taxon>
        <taxon>Pooideae</taxon>
        <taxon>Triticodae</taxon>
        <taxon>Triticeae</taxon>
        <taxon>Triticinae</taxon>
        <taxon>Triticum</taxon>
    </lineage>
</organism>
<proteinExistence type="predicted"/>
<name>A0A8R7K3C6_TRIUA</name>
<evidence type="ECO:0000313" key="1">
    <source>
        <dbReference type="EnsemblPlants" id="TuG1812G0100004272.01.T01.cds465165"/>
    </source>
</evidence>
<reference evidence="1" key="3">
    <citation type="submission" date="2022-06" db="UniProtKB">
        <authorList>
            <consortium name="EnsemblPlants"/>
        </authorList>
    </citation>
    <scope>IDENTIFICATION</scope>
</reference>
<keyword evidence="2" id="KW-1185">Reference proteome</keyword>
<dbReference type="Gramene" id="TuG1812G0100004272.01.T01">
    <property type="protein sequence ID" value="TuG1812G0100004272.01.T01.cds465165"/>
    <property type="gene ID" value="TuG1812G0100004272.01"/>
</dbReference>
<dbReference type="Proteomes" id="UP000015106">
    <property type="component" value="Chromosome 1"/>
</dbReference>
<reference evidence="1" key="2">
    <citation type="submission" date="2018-03" db="EMBL/GenBank/DDBJ databases">
        <title>The Triticum urartu genome reveals the dynamic nature of wheat genome evolution.</title>
        <authorList>
            <person name="Ling H."/>
            <person name="Ma B."/>
            <person name="Shi X."/>
            <person name="Liu H."/>
            <person name="Dong L."/>
            <person name="Sun H."/>
            <person name="Cao Y."/>
            <person name="Gao Q."/>
            <person name="Zheng S."/>
            <person name="Li Y."/>
            <person name="Yu Y."/>
            <person name="Du H."/>
            <person name="Qi M."/>
            <person name="Li Y."/>
            <person name="Yu H."/>
            <person name="Cui Y."/>
            <person name="Wang N."/>
            <person name="Chen C."/>
            <person name="Wu H."/>
            <person name="Zhao Y."/>
            <person name="Zhang J."/>
            <person name="Li Y."/>
            <person name="Zhou W."/>
            <person name="Zhang B."/>
            <person name="Hu W."/>
            <person name="Eijk M."/>
            <person name="Tang J."/>
            <person name="Witsenboer H."/>
            <person name="Zhao S."/>
            <person name="Li Z."/>
            <person name="Zhang A."/>
            <person name="Wang D."/>
            <person name="Liang C."/>
        </authorList>
    </citation>
    <scope>NUCLEOTIDE SEQUENCE [LARGE SCALE GENOMIC DNA]</scope>
    <source>
        <strain evidence="1">cv. G1812</strain>
    </source>
</reference>
<dbReference type="AlphaFoldDB" id="A0A8R7K3C6"/>
<dbReference type="EnsemblPlants" id="TuG1812G0100004272.01.T01">
    <property type="protein sequence ID" value="TuG1812G0100004272.01.T01.cds465165"/>
    <property type="gene ID" value="TuG1812G0100004272.01"/>
</dbReference>
<protein>
    <submittedName>
        <fullName evidence="1">Uncharacterized protein</fullName>
    </submittedName>
</protein>
<sequence>MFDRIDICKSCLCIITSFDCYFTNNCECNSVFVVLFSCKFTFQNHHLIFFNIVVCY</sequence>
<reference evidence="2" key="1">
    <citation type="journal article" date="2013" name="Nature">
        <title>Draft genome of the wheat A-genome progenitor Triticum urartu.</title>
        <authorList>
            <person name="Ling H.Q."/>
            <person name="Zhao S."/>
            <person name="Liu D."/>
            <person name="Wang J."/>
            <person name="Sun H."/>
            <person name="Zhang C."/>
            <person name="Fan H."/>
            <person name="Li D."/>
            <person name="Dong L."/>
            <person name="Tao Y."/>
            <person name="Gao C."/>
            <person name="Wu H."/>
            <person name="Li Y."/>
            <person name="Cui Y."/>
            <person name="Guo X."/>
            <person name="Zheng S."/>
            <person name="Wang B."/>
            <person name="Yu K."/>
            <person name="Liang Q."/>
            <person name="Yang W."/>
            <person name="Lou X."/>
            <person name="Chen J."/>
            <person name="Feng M."/>
            <person name="Jian J."/>
            <person name="Zhang X."/>
            <person name="Luo G."/>
            <person name="Jiang Y."/>
            <person name="Liu J."/>
            <person name="Wang Z."/>
            <person name="Sha Y."/>
            <person name="Zhang B."/>
            <person name="Wu H."/>
            <person name="Tang D."/>
            <person name="Shen Q."/>
            <person name="Xue P."/>
            <person name="Zou S."/>
            <person name="Wang X."/>
            <person name="Liu X."/>
            <person name="Wang F."/>
            <person name="Yang Y."/>
            <person name="An X."/>
            <person name="Dong Z."/>
            <person name="Zhang K."/>
            <person name="Zhang X."/>
            <person name="Luo M.C."/>
            <person name="Dvorak J."/>
            <person name="Tong Y."/>
            <person name="Wang J."/>
            <person name="Yang H."/>
            <person name="Li Z."/>
            <person name="Wang D."/>
            <person name="Zhang A."/>
            <person name="Wang J."/>
        </authorList>
    </citation>
    <scope>NUCLEOTIDE SEQUENCE</scope>
    <source>
        <strain evidence="2">cv. G1812</strain>
    </source>
</reference>
<accession>A0A8R7K3C6</accession>
<evidence type="ECO:0000313" key="2">
    <source>
        <dbReference type="Proteomes" id="UP000015106"/>
    </source>
</evidence>